<keyword evidence="2 10" id="KW-0808">Transferase</keyword>
<feature type="transmembrane region" description="Helical" evidence="10">
    <location>
        <begin position="79"/>
        <end position="100"/>
    </location>
</feature>
<evidence type="ECO:0000256" key="8">
    <source>
        <dbReference type="ARBA" id="ARBA00023315"/>
    </source>
</evidence>
<dbReference type="GO" id="GO:0019706">
    <property type="term" value="F:protein-cysteine S-palmitoyltransferase activity"/>
    <property type="evidence" value="ECO:0007669"/>
    <property type="project" value="UniProtKB-EC"/>
</dbReference>
<evidence type="ECO:0000256" key="6">
    <source>
        <dbReference type="ARBA" id="ARBA00023139"/>
    </source>
</evidence>
<keyword evidence="7" id="KW-0449">Lipoprotein</keyword>
<comment type="subcellular location">
    <subcellularLocation>
        <location evidence="1">Membrane</location>
        <topology evidence="1">Multi-pass membrane protein</topology>
    </subcellularLocation>
</comment>
<feature type="region of interest" description="Disordered" evidence="11">
    <location>
        <begin position="324"/>
        <end position="356"/>
    </location>
</feature>
<evidence type="ECO:0000256" key="1">
    <source>
        <dbReference type="ARBA" id="ARBA00004141"/>
    </source>
</evidence>
<comment type="similarity">
    <text evidence="10">Belongs to the DHHC palmitoyltransferase family.</text>
</comment>
<keyword evidence="8 10" id="KW-0012">Acyltransferase</keyword>
<dbReference type="GO" id="GO:0006612">
    <property type="term" value="P:protein targeting to membrane"/>
    <property type="evidence" value="ECO:0007669"/>
    <property type="project" value="TreeGrafter"/>
</dbReference>
<evidence type="ECO:0000256" key="4">
    <source>
        <dbReference type="ARBA" id="ARBA00022989"/>
    </source>
</evidence>
<evidence type="ECO:0000256" key="11">
    <source>
        <dbReference type="SAM" id="MobiDB-lite"/>
    </source>
</evidence>
<keyword evidence="14" id="KW-1185">Reference proteome</keyword>
<dbReference type="Pfam" id="PF01529">
    <property type="entry name" value="DHHC"/>
    <property type="match status" value="1"/>
</dbReference>
<reference evidence="13" key="1">
    <citation type="journal article" date="2022" name="IScience">
        <title>Evolution of zygomycete secretomes and the origins of terrestrial fungal ecologies.</title>
        <authorList>
            <person name="Chang Y."/>
            <person name="Wang Y."/>
            <person name="Mondo S."/>
            <person name="Ahrendt S."/>
            <person name="Andreopoulos W."/>
            <person name="Barry K."/>
            <person name="Beard J."/>
            <person name="Benny G.L."/>
            <person name="Blankenship S."/>
            <person name="Bonito G."/>
            <person name="Cuomo C."/>
            <person name="Desiro A."/>
            <person name="Gervers K.A."/>
            <person name="Hundley H."/>
            <person name="Kuo A."/>
            <person name="LaButti K."/>
            <person name="Lang B.F."/>
            <person name="Lipzen A."/>
            <person name="O'Donnell K."/>
            <person name="Pangilinan J."/>
            <person name="Reynolds N."/>
            <person name="Sandor L."/>
            <person name="Smith M.E."/>
            <person name="Tsang A."/>
            <person name="Grigoriev I.V."/>
            <person name="Stajich J.E."/>
            <person name="Spatafora J.W."/>
        </authorList>
    </citation>
    <scope>NUCLEOTIDE SEQUENCE</scope>
    <source>
        <strain evidence="13">RSA 2281</strain>
    </source>
</reference>
<keyword evidence="3 10" id="KW-0812">Transmembrane</keyword>
<feature type="domain" description="Palmitoyltransferase DHHC" evidence="12">
    <location>
        <begin position="158"/>
        <end position="305"/>
    </location>
</feature>
<feature type="transmembrane region" description="Helical" evidence="10">
    <location>
        <begin position="204"/>
        <end position="227"/>
    </location>
</feature>
<evidence type="ECO:0000313" key="13">
    <source>
        <dbReference type="EMBL" id="KAI9243617.1"/>
    </source>
</evidence>
<dbReference type="InterPro" id="IPR039859">
    <property type="entry name" value="PFA4/ZDH16/20/ERF2-like"/>
</dbReference>
<dbReference type="InterPro" id="IPR001594">
    <property type="entry name" value="Palmitoyltrfase_DHHC"/>
</dbReference>
<dbReference type="GO" id="GO:0016020">
    <property type="term" value="C:membrane"/>
    <property type="evidence" value="ECO:0007669"/>
    <property type="project" value="UniProtKB-SubCell"/>
</dbReference>
<dbReference type="GO" id="GO:0005783">
    <property type="term" value="C:endoplasmic reticulum"/>
    <property type="evidence" value="ECO:0007669"/>
    <property type="project" value="TreeGrafter"/>
</dbReference>
<feature type="transmembrane region" description="Helical" evidence="10">
    <location>
        <begin position="6"/>
        <end position="24"/>
    </location>
</feature>
<proteinExistence type="inferred from homology"/>
<evidence type="ECO:0000256" key="3">
    <source>
        <dbReference type="ARBA" id="ARBA00022692"/>
    </source>
</evidence>
<evidence type="ECO:0000313" key="14">
    <source>
        <dbReference type="Proteomes" id="UP001209540"/>
    </source>
</evidence>
<comment type="domain">
    <text evidence="10">The DHHC domain is required for palmitoyltransferase activity.</text>
</comment>
<evidence type="ECO:0000256" key="9">
    <source>
        <dbReference type="ARBA" id="ARBA00048048"/>
    </source>
</evidence>
<comment type="catalytic activity">
    <reaction evidence="9 10">
        <text>L-cysteinyl-[protein] + hexadecanoyl-CoA = S-hexadecanoyl-L-cysteinyl-[protein] + CoA</text>
        <dbReference type="Rhea" id="RHEA:36683"/>
        <dbReference type="Rhea" id="RHEA-COMP:10131"/>
        <dbReference type="Rhea" id="RHEA-COMP:11032"/>
        <dbReference type="ChEBI" id="CHEBI:29950"/>
        <dbReference type="ChEBI" id="CHEBI:57287"/>
        <dbReference type="ChEBI" id="CHEBI:57379"/>
        <dbReference type="ChEBI" id="CHEBI:74151"/>
        <dbReference type="EC" id="2.3.1.225"/>
    </reaction>
</comment>
<comment type="caution">
    <text evidence="13">The sequence shown here is derived from an EMBL/GenBank/DDBJ whole genome shotgun (WGS) entry which is preliminary data.</text>
</comment>
<protein>
    <recommendedName>
        <fullName evidence="10">Palmitoyltransferase</fullName>
        <ecNumber evidence="10">2.3.1.225</ecNumber>
    </recommendedName>
</protein>
<evidence type="ECO:0000256" key="7">
    <source>
        <dbReference type="ARBA" id="ARBA00023288"/>
    </source>
</evidence>
<dbReference type="PROSITE" id="PS50216">
    <property type="entry name" value="DHHC"/>
    <property type="match status" value="1"/>
</dbReference>
<dbReference type="AlphaFoldDB" id="A0AAD5P8E1"/>
<dbReference type="EC" id="2.3.1.225" evidence="10"/>
<keyword evidence="4 10" id="KW-1133">Transmembrane helix</keyword>
<evidence type="ECO:0000256" key="10">
    <source>
        <dbReference type="RuleBase" id="RU079119"/>
    </source>
</evidence>
<keyword evidence="5 10" id="KW-0472">Membrane</keyword>
<name>A0AAD5P8E1_9FUNG</name>
<evidence type="ECO:0000259" key="12">
    <source>
        <dbReference type="Pfam" id="PF01529"/>
    </source>
</evidence>
<gene>
    <name evidence="13" type="ORF">BDA99DRAFT_530102</name>
</gene>
<sequence>MNVLGTAIGLLIALGVMVFILLFGQSPQLRNGIIGKLHTFLTIHGPNTLFSTLKKVLGTKNWKRLAGCWQYCFNSRNPFLQLFFLFITGGSIVLFLKYALPHIPGIYLHSIHLYIIPTQIISLYVAYYIACSSNPGIITEENVQQFLDHYQYDGILYEPKECSTCQFQKPARSKHCSMCKACVGQLDHHCFWINQCVGVNNYRYFFLFLFTLVQFCAYGAYLCIQIYNAFIIEWGLDRAYMRDKATGNTVPLPYYKAMLHILQKDRIIGSIAILASVASFVVFLFCLYQLYLAGRGVTTNEAFKWELVEDSIDRGELWVEVDADADNGNNNSTKTTNRSKKGNNQKKPNTPSKRKIESLDEVENIYDRGFFYNLYDVFSPPQLLVNRSDNHHNINKKKNKNA</sequence>
<feature type="transmembrane region" description="Helical" evidence="10">
    <location>
        <begin position="267"/>
        <end position="288"/>
    </location>
</feature>
<dbReference type="EMBL" id="JAIXMP010000069">
    <property type="protein sequence ID" value="KAI9243617.1"/>
    <property type="molecule type" value="Genomic_DNA"/>
</dbReference>
<keyword evidence="6" id="KW-0564">Palmitate</keyword>
<accession>A0AAD5P8E1</accession>
<reference evidence="13" key="2">
    <citation type="submission" date="2023-02" db="EMBL/GenBank/DDBJ databases">
        <authorList>
            <consortium name="DOE Joint Genome Institute"/>
            <person name="Mondo S.J."/>
            <person name="Chang Y."/>
            <person name="Wang Y."/>
            <person name="Ahrendt S."/>
            <person name="Andreopoulos W."/>
            <person name="Barry K."/>
            <person name="Beard J."/>
            <person name="Benny G.L."/>
            <person name="Blankenship S."/>
            <person name="Bonito G."/>
            <person name="Cuomo C."/>
            <person name="Desiro A."/>
            <person name="Gervers K.A."/>
            <person name="Hundley H."/>
            <person name="Kuo A."/>
            <person name="LaButti K."/>
            <person name="Lang B.F."/>
            <person name="Lipzen A."/>
            <person name="O'Donnell K."/>
            <person name="Pangilinan J."/>
            <person name="Reynolds N."/>
            <person name="Sandor L."/>
            <person name="Smith M.W."/>
            <person name="Tsang A."/>
            <person name="Grigoriev I.V."/>
            <person name="Stajich J.E."/>
            <person name="Spatafora J.W."/>
        </authorList>
    </citation>
    <scope>NUCLEOTIDE SEQUENCE</scope>
    <source>
        <strain evidence="13">RSA 2281</strain>
    </source>
</reference>
<feature type="transmembrane region" description="Helical" evidence="10">
    <location>
        <begin position="106"/>
        <end position="130"/>
    </location>
</feature>
<organism evidence="13 14">
    <name type="scientific">Phascolomyces articulosus</name>
    <dbReference type="NCBI Taxonomy" id="60185"/>
    <lineage>
        <taxon>Eukaryota</taxon>
        <taxon>Fungi</taxon>
        <taxon>Fungi incertae sedis</taxon>
        <taxon>Mucoromycota</taxon>
        <taxon>Mucoromycotina</taxon>
        <taxon>Mucoromycetes</taxon>
        <taxon>Mucorales</taxon>
        <taxon>Lichtheimiaceae</taxon>
        <taxon>Phascolomyces</taxon>
    </lineage>
</organism>
<feature type="compositionally biased region" description="Low complexity" evidence="11">
    <location>
        <begin position="327"/>
        <end position="336"/>
    </location>
</feature>
<dbReference type="GO" id="GO:0005794">
    <property type="term" value="C:Golgi apparatus"/>
    <property type="evidence" value="ECO:0007669"/>
    <property type="project" value="TreeGrafter"/>
</dbReference>
<dbReference type="Proteomes" id="UP001209540">
    <property type="component" value="Unassembled WGS sequence"/>
</dbReference>
<evidence type="ECO:0000256" key="5">
    <source>
        <dbReference type="ARBA" id="ARBA00023136"/>
    </source>
</evidence>
<evidence type="ECO:0000256" key="2">
    <source>
        <dbReference type="ARBA" id="ARBA00022679"/>
    </source>
</evidence>
<dbReference type="PANTHER" id="PTHR22883">
    <property type="entry name" value="ZINC FINGER DHHC DOMAIN CONTAINING PROTEIN"/>
    <property type="match status" value="1"/>
</dbReference>